<feature type="non-terminal residue" evidence="1">
    <location>
        <position position="1"/>
    </location>
</feature>
<protein>
    <recommendedName>
        <fullName evidence="3">Replication protein A subunit</fullName>
    </recommendedName>
</protein>
<reference evidence="1 2" key="1">
    <citation type="submission" date="2022-05" db="EMBL/GenBank/DDBJ databases">
        <authorList>
            <consortium name="Genoscope - CEA"/>
            <person name="William W."/>
        </authorList>
    </citation>
    <scope>NUCLEOTIDE SEQUENCE [LARGE SCALE GENOMIC DNA]</scope>
</reference>
<dbReference type="SUPFAM" id="SSF50249">
    <property type="entry name" value="Nucleic acid-binding proteins"/>
    <property type="match status" value="1"/>
</dbReference>
<comment type="caution">
    <text evidence="1">The sequence shown here is derived from an EMBL/GenBank/DDBJ whole genome shotgun (WGS) entry which is preliminary data.</text>
</comment>
<evidence type="ECO:0008006" key="3">
    <source>
        <dbReference type="Google" id="ProtNLM"/>
    </source>
</evidence>
<accession>A0ABN8QSS9</accession>
<proteinExistence type="predicted"/>
<dbReference type="Gene3D" id="2.40.50.140">
    <property type="entry name" value="Nucleic acid-binding proteins"/>
    <property type="match status" value="1"/>
</dbReference>
<evidence type="ECO:0000313" key="1">
    <source>
        <dbReference type="EMBL" id="CAH3169563.1"/>
    </source>
</evidence>
<dbReference type="InterPro" id="IPR012340">
    <property type="entry name" value="NA-bd_OB-fold"/>
</dbReference>
<dbReference type="Proteomes" id="UP001159405">
    <property type="component" value="Unassembled WGS sequence"/>
</dbReference>
<keyword evidence="2" id="KW-1185">Reference proteome</keyword>
<gene>
    <name evidence="1" type="ORF">PLOB_00010192</name>
</gene>
<name>A0ABN8QSS9_9CNID</name>
<organism evidence="1 2">
    <name type="scientific">Porites lobata</name>
    <dbReference type="NCBI Taxonomy" id="104759"/>
    <lineage>
        <taxon>Eukaryota</taxon>
        <taxon>Metazoa</taxon>
        <taxon>Cnidaria</taxon>
        <taxon>Anthozoa</taxon>
        <taxon>Hexacorallia</taxon>
        <taxon>Scleractinia</taxon>
        <taxon>Fungiina</taxon>
        <taxon>Poritidae</taxon>
        <taxon>Porites</taxon>
    </lineage>
</organism>
<sequence length="346" mass="38444">DSDVGYVHSLSPIKKARSGKLYYNFDLQTSPTKFTRVVGFDKNSHAQALHFQVTKSPAKIVNINEKEDTIFVNQTSSIVQASSSDVNFLCTAPWTKQGEAKETISSGTDITLNEIQTLTRNQKVNVQGHLTLGQNPSKEVIKRNGEKGYVKEDCVIEDRTGSATIHIWDNLLTQLESGNTYSFQNLSVKNYSGMTLLGTTPTTTFQKTDLQLTEVKGPQLLSNTEKEIVIQEFKFVDKVNVFMTCQIKSCKKKMPHAVGSTVLKCTKCGTSQKVKAAQNGMSARLCAEIDGKDCWLTALTDVMEGLLSKISLTRDSNTDQIAERLLQIENIKIKINTRSNHIIELL</sequence>
<evidence type="ECO:0000313" key="2">
    <source>
        <dbReference type="Proteomes" id="UP001159405"/>
    </source>
</evidence>
<dbReference type="EMBL" id="CALNXK010000151">
    <property type="protein sequence ID" value="CAH3169563.1"/>
    <property type="molecule type" value="Genomic_DNA"/>
</dbReference>